<proteinExistence type="predicted"/>
<dbReference type="Proteomes" id="UP000067626">
    <property type="component" value="Chromosome"/>
</dbReference>
<dbReference type="KEGG" id="ccro:CMC5_027960"/>
<keyword evidence="2" id="KW-0472">Membrane</keyword>
<feature type="region of interest" description="Disordered" evidence="1">
    <location>
        <begin position="1"/>
        <end position="25"/>
    </location>
</feature>
<accession>A0A0K1EDL0</accession>
<evidence type="ECO:0000313" key="3">
    <source>
        <dbReference type="EMBL" id="AKT38648.1"/>
    </source>
</evidence>
<protein>
    <recommendedName>
        <fullName evidence="5">DUF3618 domain-containing protein</fullName>
    </recommendedName>
</protein>
<keyword evidence="4" id="KW-1185">Reference proteome</keyword>
<evidence type="ECO:0000256" key="1">
    <source>
        <dbReference type="SAM" id="MobiDB-lite"/>
    </source>
</evidence>
<dbReference type="RefSeq" id="WP_050430850.1">
    <property type="nucleotide sequence ID" value="NZ_CP012159.1"/>
</dbReference>
<reference evidence="3 4" key="1">
    <citation type="submission" date="2015-07" db="EMBL/GenBank/DDBJ databases">
        <title>Genome analysis of myxobacterium Chondromyces crocatus Cm c5 reveals a high potential for natural compound synthesis and the genetic basis for the loss of fruiting body formation.</title>
        <authorList>
            <person name="Zaburannyi N."/>
            <person name="Bunk B."/>
            <person name="Maier J."/>
            <person name="Overmann J."/>
            <person name="Mueller R."/>
        </authorList>
    </citation>
    <scope>NUCLEOTIDE SEQUENCE [LARGE SCALE GENOMIC DNA]</scope>
    <source>
        <strain evidence="3 4">Cm c5</strain>
    </source>
</reference>
<dbReference type="EMBL" id="CP012159">
    <property type="protein sequence ID" value="AKT38648.1"/>
    <property type="molecule type" value="Genomic_DNA"/>
</dbReference>
<keyword evidence="2" id="KW-1133">Transmembrane helix</keyword>
<evidence type="ECO:0000313" key="4">
    <source>
        <dbReference type="Proteomes" id="UP000067626"/>
    </source>
</evidence>
<keyword evidence="2" id="KW-0812">Transmembrane</keyword>
<feature type="compositionally biased region" description="Basic and acidic residues" evidence="1">
    <location>
        <begin position="1"/>
        <end position="10"/>
    </location>
</feature>
<name>A0A0K1EDL0_CHOCO</name>
<gene>
    <name evidence="3" type="ORF">CMC5_027960</name>
</gene>
<evidence type="ECO:0008006" key="5">
    <source>
        <dbReference type="Google" id="ProtNLM"/>
    </source>
</evidence>
<feature type="transmembrane region" description="Helical" evidence="2">
    <location>
        <begin position="55"/>
        <end position="73"/>
    </location>
</feature>
<sequence length="87" mass="9561">MSKQDDRREAATQQAEASSERLGEAVAELGRREEELAEAGRRALVLGKKALNHPLTLPLVGGVVALGLGLLVARAQRRKRSWWSAFR</sequence>
<evidence type="ECO:0000256" key="2">
    <source>
        <dbReference type="SAM" id="Phobius"/>
    </source>
</evidence>
<dbReference type="AlphaFoldDB" id="A0A0K1EDL0"/>
<organism evidence="3 4">
    <name type="scientific">Chondromyces crocatus</name>
    <dbReference type="NCBI Taxonomy" id="52"/>
    <lineage>
        <taxon>Bacteria</taxon>
        <taxon>Pseudomonadati</taxon>
        <taxon>Myxococcota</taxon>
        <taxon>Polyangia</taxon>
        <taxon>Polyangiales</taxon>
        <taxon>Polyangiaceae</taxon>
        <taxon>Chondromyces</taxon>
    </lineage>
</organism>